<sequence>MEKIRPTRTEPLRAVLFDAYGTLFDVYSVGLLAEQLFPGRGQALGVMWRDKQIEYTHLVSTSSGGAHYQPFWELTRAALVYAIKRIAGDARTECANGQFDAKVEQLMNQYHHLSAFPENREVLQALKSRGVVTGILSNGDPAMLAVAVKSAGLGDLLDHVISVDAIRKYKTHPDAYQLGLQATGLPARQIAFVSCNSWDALAATWFGYQTLWVNRNRLPFETLGTQPTYTGVSLRDVLALPGLGQGAPA</sequence>
<proteinExistence type="inferred from homology"/>
<dbReference type="PRINTS" id="PR00413">
    <property type="entry name" value="HADHALOGNASE"/>
</dbReference>
<comment type="catalytic activity">
    <reaction evidence="3">
        <text>an (S)-2-haloacid + H2O = a (2R)-2-hydroxycarboxylate + a halide anion + H(+)</text>
        <dbReference type="Rhea" id="RHEA:11192"/>
        <dbReference type="ChEBI" id="CHEBI:15377"/>
        <dbReference type="ChEBI" id="CHEBI:15378"/>
        <dbReference type="ChEBI" id="CHEBI:16042"/>
        <dbReference type="ChEBI" id="CHEBI:58314"/>
        <dbReference type="ChEBI" id="CHEBI:137405"/>
        <dbReference type="EC" id="3.8.1.2"/>
    </reaction>
</comment>
<accession>A0AAU7LSQ0</accession>
<evidence type="ECO:0000313" key="4">
    <source>
        <dbReference type="EMBL" id="XBP70679.1"/>
    </source>
</evidence>
<dbReference type="InterPro" id="IPR023198">
    <property type="entry name" value="PGP-like_dom2"/>
</dbReference>
<reference evidence="4" key="1">
    <citation type="submission" date="2024-05" db="EMBL/GenBank/DDBJ databases">
        <authorList>
            <person name="Bunk B."/>
            <person name="Swiderski J."/>
            <person name="Sproer C."/>
            <person name="Thiel V."/>
        </authorList>
    </citation>
    <scope>NUCLEOTIDE SEQUENCE</scope>
    <source>
        <strain evidence="4">DSM 17735</strain>
    </source>
</reference>
<dbReference type="NCBIfam" id="TIGR01428">
    <property type="entry name" value="HAD_type_II"/>
    <property type="match status" value="1"/>
</dbReference>
<evidence type="ECO:0000256" key="1">
    <source>
        <dbReference type="ARBA" id="ARBA00008106"/>
    </source>
</evidence>
<evidence type="ECO:0000256" key="2">
    <source>
        <dbReference type="ARBA" id="ARBA00022801"/>
    </source>
</evidence>
<dbReference type="AlphaFoldDB" id="A0AAU7LSQ0"/>
<dbReference type="SUPFAM" id="SSF56784">
    <property type="entry name" value="HAD-like"/>
    <property type="match status" value="1"/>
</dbReference>
<dbReference type="PANTHER" id="PTHR43316">
    <property type="entry name" value="HYDROLASE, HALOACID DELAHOGENASE-RELATED"/>
    <property type="match status" value="1"/>
</dbReference>
<dbReference type="InterPro" id="IPR051540">
    <property type="entry name" value="S-2-haloacid_dehalogenase"/>
</dbReference>
<dbReference type="Gene3D" id="3.40.50.1000">
    <property type="entry name" value="HAD superfamily/HAD-like"/>
    <property type="match status" value="1"/>
</dbReference>
<dbReference type="SFLD" id="SFLDG01135">
    <property type="entry name" value="C1.5.6:_HAD__Beta-PGM__Phospha"/>
    <property type="match status" value="1"/>
</dbReference>
<dbReference type="SFLD" id="SFLDG01129">
    <property type="entry name" value="C1.5:_HAD__Beta-PGM__Phosphata"/>
    <property type="match status" value="1"/>
</dbReference>
<dbReference type="Gene3D" id="1.10.150.240">
    <property type="entry name" value="Putative phosphatase, domain 2"/>
    <property type="match status" value="1"/>
</dbReference>
<dbReference type="PANTHER" id="PTHR43316:SF3">
    <property type="entry name" value="HALOACID DEHALOGENASE, TYPE II (AFU_ORTHOLOGUE AFUA_2G07750)-RELATED"/>
    <property type="match status" value="1"/>
</dbReference>
<protein>
    <recommendedName>
        <fullName evidence="3">(S)-2-haloacid dehalogenase</fullName>
        <ecNumber evidence="3">3.8.1.2</ecNumber>
    </recommendedName>
    <alternativeName>
        <fullName evidence="3">2-haloalkanoic acid dehalogenase</fullName>
    </alternativeName>
    <alternativeName>
        <fullName evidence="3">Halocarboxylic acid halidohydrolase</fullName>
    </alternativeName>
    <alternativeName>
        <fullName evidence="3">L-2-haloacid dehalogenase</fullName>
    </alternativeName>
</protein>
<dbReference type="SFLD" id="SFLDS00003">
    <property type="entry name" value="Haloacid_Dehalogenase"/>
    <property type="match status" value="1"/>
</dbReference>
<dbReference type="Pfam" id="PF00702">
    <property type="entry name" value="Hydrolase"/>
    <property type="match status" value="1"/>
</dbReference>
<dbReference type="RefSeq" id="WP_349280018.1">
    <property type="nucleotide sequence ID" value="NZ_CBCSCU010000037.1"/>
</dbReference>
<dbReference type="InterPro" id="IPR036412">
    <property type="entry name" value="HAD-like_sf"/>
</dbReference>
<comment type="function">
    <text evidence="3">Catalyzes the hydrolytic dehalogenation of small (S)-2-haloalkanoic acids to yield the corresponding (R)-2-hydroxyalkanoic acids.</text>
</comment>
<dbReference type="GO" id="GO:0018784">
    <property type="term" value="F:(S)-2-haloacid dehalogenase activity"/>
    <property type="evidence" value="ECO:0007669"/>
    <property type="project" value="UniProtKB-UniRule"/>
</dbReference>
<keyword evidence="2 3" id="KW-0378">Hydrolase</keyword>
<dbReference type="EC" id="3.8.1.2" evidence="3"/>
<dbReference type="SFLD" id="SFLDF00045">
    <property type="entry name" value="2-haloacid_dehalogenase"/>
    <property type="match status" value="1"/>
</dbReference>
<evidence type="ECO:0000256" key="3">
    <source>
        <dbReference type="RuleBase" id="RU368077"/>
    </source>
</evidence>
<gene>
    <name evidence="4" type="ORF">ABLV49_02375</name>
</gene>
<dbReference type="InterPro" id="IPR023214">
    <property type="entry name" value="HAD_sf"/>
</dbReference>
<organism evidence="4">
    <name type="scientific">Polaromonas hydrogenivorans</name>
    <dbReference type="NCBI Taxonomy" id="335476"/>
    <lineage>
        <taxon>Bacteria</taxon>
        <taxon>Pseudomonadati</taxon>
        <taxon>Pseudomonadota</taxon>
        <taxon>Betaproteobacteria</taxon>
        <taxon>Burkholderiales</taxon>
        <taxon>Comamonadaceae</taxon>
        <taxon>Polaromonas</taxon>
    </lineage>
</organism>
<name>A0AAU7LSQ0_9BURK</name>
<dbReference type="NCBIfam" id="TIGR01493">
    <property type="entry name" value="HAD-SF-IA-v2"/>
    <property type="match status" value="1"/>
</dbReference>
<dbReference type="CDD" id="cd02588">
    <property type="entry name" value="HAD_L2-DEX"/>
    <property type="match status" value="1"/>
</dbReference>
<dbReference type="InterPro" id="IPR006439">
    <property type="entry name" value="HAD-SF_hydro_IA"/>
</dbReference>
<comment type="similarity">
    <text evidence="1 3">Belongs to the HAD-like hydrolase superfamily. S-2-haloalkanoic acid dehalogenase family.</text>
</comment>
<dbReference type="InterPro" id="IPR006328">
    <property type="entry name" value="2-HAD"/>
</dbReference>
<dbReference type="EMBL" id="CP157675">
    <property type="protein sequence ID" value="XBP70679.1"/>
    <property type="molecule type" value="Genomic_DNA"/>
</dbReference>